<keyword evidence="3" id="KW-1185">Reference proteome</keyword>
<gene>
    <name evidence="2" type="ORF">D3Z33_13365</name>
</gene>
<evidence type="ECO:0000313" key="2">
    <source>
        <dbReference type="EMBL" id="NBI07844.1"/>
    </source>
</evidence>
<protein>
    <recommendedName>
        <fullName evidence="1">Serine aminopeptidase S33 domain-containing protein</fullName>
    </recommendedName>
</protein>
<dbReference type="Gene3D" id="3.40.50.1820">
    <property type="entry name" value="alpha/beta hydrolase"/>
    <property type="match status" value="1"/>
</dbReference>
<dbReference type="InterPro" id="IPR029058">
    <property type="entry name" value="AB_hydrolase_fold"/>
</dbReference>
<dbReference type="Pfam" id="PF12146">
    <property type="entry name" value="Hydrolase_4"/>
    <property type="match status" value="1"/>
</dbReference>
<proteinExistence type="predicted"/>
<dbReference type="PANTHER" id="PTHR43265:SF1">
    <property type="entry name" value="ESTERASE ESTD"/>
    <property type="match status" value="1"/>
</dbReference>
<dbReference type="InterPro" id="IPR022742">
    <property type="entry name" value="Hydrolase_4"/>
</dbReference>
<dbReference type="EMBL" id="QXXA01000016">
    <property type="protein sequence ID" value="NBI07844.1"/>
    <property type="molecule type" value="Genomic_DNA"/>
</dbReference>
<comment type="caution">
    <text evidence="2">The sequence shown here is derived from an EMBL/GenBank/DDBJ whole genome shotgun (WGS) entry which is preliminary data.</text>
</comment>
<feature type="domain" description="Serine aminopeptidase S33" evidence="1">
    <location>
        <begin position="62"/>
        <end position="301"/>
    </location>
</feature>
<sequence>MIMKKKIIIFILISVLFMLMVIDRLENFEIDYDEEMEINFVNSGINLSGSLYLPDTPPPYDLVFLIHGDGPQDRTLNGGYALIMNHLLDQGIACFSYDKAGVSKSEGNWLEQTMKERSDEVESALKILENKIPIRKKGVLGFSQGGWVISELSKSMAPIDFIVIVGGAIDWMDQHIYYETKVAERTHYTEKQKKDYLSYVRTYDELIVKNDYEGYVDFVLNHDYEKPMTKERFHFSYLNAESNAIEGIKNMTVPFLGLFGEEDQNVDVYESYKVYDDTFKDMGKENYELYIFSDATHELLKSKYQDNETLLLIHSFIIGDKIYTSEFLDTLSNWIQDLP</sequence>
<reference evidence="2 3" key="1">
    <citation type="submission" date="2018-08" db="EMBL/GenBank/DDBJ databases">
        <title>Murine metabolic-syndrome-specific gut microbial biobank.</title>
        <authorList>
            <person name="Liu C."/>
        </authorList>
    </citation>
    <scope>NUCLEOTIDE SEQUENCE [LARGE SCALE GENOMIC DNA]</scope>
    <source>
        <strain evidence="2 3">583</strain>
    </source>
</reference>
<dbReference type="Proteomes" id="UP000467132">
    <property type="component" value="Unassembled WGS sequence"/>
</dbReference>
<evidence type="ECO:0000313" key="3">
    <source>
        <dbReference type="Proteomes" id="UP000467132"/>
    </source>
</evidence>
<dbReference type="AlphaFoldDB" id="A0A845R0S1"/>
<dbReference type="PANTHER" id="PTHR43265">
    <property type="entry name" value="ESTERASE ESTD"/>
    <property type="match status" value="1"/>
</dbReference>
<dbReference type="SUPFAM" id="SSF53474">
    <property type="entry name" value="alpha/beta-Hydrolases"/>
    <property type="match status" value="1"/>
</dbReference>
<dbReference type="InterPro" id="IPR053145">
    <property type="entry name" value="AB_hydrolase_Est10"/>
</dbReference>
<organism evidence="2 3">
    <name type="scientific">Senegalia massiliensis</name>
    <dbReference type="NCBI Taxonomy" id="1720316"/>
    <lineage>
        <taxon>Bacteria</taxon>
        <taxon>Bacillati</taxon>
        <taxon>Bacillota</taxon>
        <taxon>Clostridia</taxon>
        <taxon>Eubacteriales</taxon>
        <taxon>Clostridiaceae</taxon>
        <taxon>Senegalia</taxon>
    </lineage>
</organism>
<evidence type="ECO:0000259" key="1">
    <source>
        <dbReference type="Pfam" id="PF12146"/>
    </source>
</evidence>
<accession>A0A845R0S1</accession>
<name>A0A845R0S1_9CLOT</name>
<dbReference type="GO" id="GO:0052689">
    <property type="term" value="F:carboxylic ester hydrolase activity"/>
    <property type="evidence" value="ECO:0007669"/>
    <property type="project" value="TreeGrafter"/>
</dbReference>